<evidence type="ECO:0000313" key="2">
    <source>
        <dbReference type="EMBL" id="CAG8770714.1"/>
    </source>
</evidence>
<organism evidence="2 3">
    <name type="scientific">Funneliformis caledonium</name>
    <dbReference type="NCBI Taxonomy" id="1117310"/>
    <lineage>
        <taxon>Eukaryota</taxon>
        <taxon>Fungi</taxon>
        <taxon>Fungi incertae sedis</taxon>
        <taxon>Mucoromycota</taxon>
        <taxon>Glomeromycotina</taxon>
        <taxon>Glomeromycetes</taxon>
        <taxon>Glomerales</taxon>
        <taxon>Glomeraceae</taxon>
        <taxon>Funneliformis</taxon>
    </lineage>
</organism>
<reference evidence="2" key="1">
    <citation type="submission" date="2021-06" db="EMBL/GenBank/DDBJ databases">
        <authorList>
            <person name="Kallberg Y."/>
            <person name="Tangrot J."/>
            <person name="Rosling A."/>
        </authorList>
    </citation>
    <scope>NUCLEOTIDE SEQUENCE</scope>
    <source>
        <strain evidence="2">UK204</strain>
    </source>
</reference>
<evidence type="ECO:0000313" key="3">
    <source>
        <dbReference type="Proteomes" id="UP000789570"/>
    </source>
</evidence>
<keyword evidence="1" id="KW-0472">Membrane</keyword>
<protein>
    <submittedName>
        <fullName evidence="2">8024_t:CDS:1</fullName>
    </submittedName>
</protein>
<feature type="transmembrane region" description="Helical" evidence="1">
    <location>
        <begin position="33"/>
        <end position="61"/>
    </location>
</feature>
<evidence type="ECO:0000256" key="1">
    <source>
        <dbReference type="SAM" id="Phobius"/>
    </source>
</evidence>
<sequence length="66" mass="7275">LEFYTDGTLTDVSLPSIKMRIAWLQSHQNSPMAFFNTALAFSFLSSSIPEFAALFTALLTAPTNCK</sequence>
<gene>
    <name evidence="2" type="ORF">FCALED_LOCUS17524</name>
</gene>
<keyword evidence="1" id="KW-1133">Transmembrane helix</keyword>
<dbReference type="AlphaFoldDB" id="A0A9N9JA12"/>
<proteinExistence type="predicted"/>
<name>A0A9N9JA12_9GLOM</name>
<dbReference type="Proteomes" id="UP000789570">
    <property type="component" value="Unassembled WGS sequence"/>
</dbReference>
<accession>A0A9N9JA12</accession>
<comment type="caution">
    <text evidence="2">The sequence shown here is derived from an EMBL/GenBank/DDBJ whole genome shotgun (WGS) entry which is preliminary data.</text>
</comment>
<feature type="non-terminal residue" evidence="2">
    <location>
        <position position="66"/>
    </location>
</feature>
<keyword evidence="3" id="KW-1185">Reference proteome</keyword>
<keyword evidence="1" id="KW-0812">Transmembrane</keyword>
<dbReference type="EMBL" id="CAJVPQ010027241">
    <property type="protein sequence ID" value="CAG8770714.1"/>
    <property type="molecule type" value="Genomic_DNA"/>
</dbReference>
<feature type="non-terminal residue" evidence="2">
    <location>
        <position position="1"/>
    </location>
</feature>